<dbReference type="AlphaFoldDB" id="A0A7C3E2F0"/>
<keyword evidence="2" id="KW-0472">Membrane</keyword>
<reference evidence="3" key="1">
    <citation type="journal article" date="2020" name="mSystems">
        <title>Genome- and Community-Level Interaction Insights into Carbon Utilization and Element Cycling Functions of Hydrothermarchaeota in Hydrothermal Sediment.</title>
        <authorList>
            <person name="Zhou Z."/>
            <person name="Liu Y."/>
            <person name="Xu W."/>
            <person name="Pan J."/>
            <person name="Luo Z.H."/>
            <person name="Li M."/>
        </authorList>
    </citation>
    <scope>NUCLEOTIDE SEQUENCE [LARGE SCALE GENOMIC DNA]</scope>
    <source>
        <strain evidence="3">SpSt-503</strain>
    </source>
</reference>
<organism evidence="3">
    <name type="scientific">Gracilinema caldarium</name>
    <dbReference type="NCBI Taxonomy" id="215591"/>
    <lineage>
        <taxon>Bacteria</taxon>
        <taxon>Pseudomonadati</taxon>
        <taxon>Spirochaetota</taxon>
        <taxon>Spirochaetia</taxon>
        <taxon>Spirochaetales</taxon>
        <taxon>Breznakiellaceae</taxon>
        <taxon>Gracilinema</taxon>
    </lineage>
</organism>
<dbReference type="EMBL" id="DSVL01000278">
    <property type="protein sequence ID" value="HFH29652.1"/>
    <property type="molecule type" value="Genomic_DNA"/>
</dbReference>
<feature type="transmembrane region" description="Helical" evidence="2">
    <location>
        <begin position="9"/>
        <end position="31"/>
    </location>
</feature>
<keyword evidence="2" id="KW-1133">Transmembrane helix</keyword>
<keyword evidence="1" id="KW-0175">Coiled coil</keyword>
<proteinExistence type="predicted"/>
<feature type="coiled-coil region" evidence="1">
    <location>
        <begin position="63"/>
        <end position="118"/>
    </location>
</feature>
<gene>
    <name evidence="3" type="ORF">ENS59_09105</name>
</gene>
<sequence length="210" mass="24006">MAGYGSQRILGRVIVLILLIIVLAIGGLIWFDYLAIIDAKVLLSPLYSFLGLKPRTQQTLTDAQTLSIDAERLAVRLEELNLRSIELDKREAELQKKEAEIEQKAQELENRQKAQDEREKTFNLTVQQFENRRVNIEQNARYLVGMPPDKAVKILAAMDDQDIIDVFRMTEEIAQKEGKSSLVAYWLSLLPPERSAELQRKMAGKPRTLN</sequence>
<evidence type="ECO:0000313" key="3">
    <source>
        <dbReference type="EMBL" id="HFH29652.1"/>
    </source>
</evidence>
<evidence type="ECO:0000256" key="2">
    <source>
        <dbReference type="SAM" id="Phobius"/>
    </source>
</evidence>
<protein>
    <submittedName>
        <fullName evidence="3">Flagellar protein FlbB</fullName>
    </submittedName>
</protein>
<name>A0A7C3E2F0_9SPIR</name>
<evidence type="ECO:0000256" key="1">
    <source>
        <dbReference type="SAM" id="Coils"/>
    </source>
</evidence>
<dbReference type="NCBIfam" id="NF047368">
    <property type="entry name" value="collar_FlbB"/>
    <property type="match status" value="1"/>
</dbReference>
<dbReference type="InterPro" id="IPR058225">
    <property type="entry name" value="FlbB-like"/>
</dbReference>
<comment type="caution">
    <text evidence="3">The sequence shown here is derived from an EMBL/GenBank/DDBJ whole genome shotgun (WGS) entry which is preliminary data.</text>
</comment>
<keyword evidence="3" id="KW-0282">Flagellum</keyword>
<keyword evidence="3" id="KW-0969">Cilium</keyword>
<keyword evidence="3" id="KW-0966">Cell projection</keyword>
<keyword evidence="2" id="KW-0812">Transmembrane</keyword>
<accession>A0A7C3E2F0</accession>